<comment type="caution">
    <text evidence="1">The sequence shown here is derived from an EMBL/GenBank/DDBJ whole genome shotgun (WGS) entry which is preliminary data.</text>
</comment>
<dbReference type="EMBL" id="WHNP01000123">
    <property type="protein sequence ID" value="MPW23629.1"/>
    <property type="molecule type" value="Genomic_DNA"/>
</dbReference>
<dbReference type="RefSeq" id="WP_152768107.1">
    <property type="nucleotide sequence ID" value="NZ_WHNP01000123.1"/>
</dbReference>
<name>A0A7X1NKH2_9BURK</name>
<proteinExistence type="predicted"/>
<accession>A0A7X1NKH2</accession>
<protein>
    <submittedName>
        <fullName evidence="1">Transcriptional regulator</fullName>
    </submittedName>
</protein>
<evidence type="ECO:0000313" key="1">
    <source>
        <dbReference type="EMBL" id="MPW23629.1"/>
    </source>
</evidence>
<keyword evidence="2" id="KW-1185">Reference proteome</keyword>
<organism evidence="1 2">
    <name type="scientific">Paraburkholderia franconis</name>
    <dbReference type="NCBI Taxonomy" id="2654983"/>
    <lineage>
        <taxon>Bacteria</taxon>
        <taxon>Pseudomonadati</taxon>
        <taxon>Pseudomonadota</taxon>
        <taxon>Betaproteobacteria</taxon>
        <taxon>Burkholderiales</taxon>
        <taxon>Burkholderiaceae</taxon>
        <taxon>Paraburkholderia</taxon>
    </lineage>
</organism>
<sequence length="83" mass="9530">MRLIEPAERNDFLATLQQNGFVEGDFDLWEADTTDPKSDENCGLQGYVSITRLSTQVTKEYPICDESDWLQHFRRDLDAGVFA</sequence>
<gene>
    <name evidence="1" type="ORF">GCT13_44680</name>
</gene>
<evidence type="ECO:0000313" key="2">
    <source>
        <dbReference type="Proteomes" id="UP000484381"/>
    </source>
</evidence>
<dbReference type="AlphaFoldDB" id="A0A7X1NKH2"/>
<dbReference type="Proteomes" id="UP000484381">
    <property type="component" value="Unassembled WGS sequence"/>
</dbReference>
<reference evidence="1 2" key="1">
    <citation type="submission" date="2019-10" db="EMBL/GenBank/DDBJ databases">
        <title>Paraburkholderia sp. isolated from nodules of Mimosa pudica from Brazilian Atlantic Forest soils.</title>
        <authorList>
            <person name="Paulitsch F."/>
            <person name="Hungria M."/>
            <person name="Dall'Agnol R."/>
        </authorList>
    </citation>
    <scope>NUCLEOTIDE SEQUENCE [LARGE SCALE GENOMIC DNA]</scope>
    <source>
        <strain evidence="1 2">CNPSo 3157</strain>
    </source>
</reference>